<sequence length="94" mass="10746">MDTMKELFGIHKPIMLDSCNFGHWKARMRQLIRGIDEDARTAVEEGWSVPTMMTDDKTLAPKPKDRWTDQEKAASNSCFCFVRLETGPPLVVCD</sequence>
<dbReference type="EMBL" id="QGKY02001015">
    <property type="protein sequence ID" value="KAF2571939.1"/>
    <property type="molecule type" value="Genomic_DNA"/>
</dbReference>
<accession>A0A8S9IPU7</accession>
<proteinExistence type="predicted"/>
<protein>
    <submittedName>
        <fullName evidence="1">Uncharacterized protein</fullName>
    </submittedName>
</protein>
<dbReference type="AlphaFoldDB" id="A0A8S9IPU7"/>
<reference evidence="1" key="1">
    <citation type="submission" date="2019-12" db="EMBL/GenBank/DDBJ databases">
        <title>Genome sequencing and annotation of Brassica cretica.</title>
        <authorList>
            <person name="Studholme D.J."/>
            <person name="Sarris P.F."/>
        </authorList>
    </citation>
    <scope>NUCLEOTIDE SEQUENCE</scope>
    <source>
        <strain evidence="1">PFS-102/07</strain>
        <tissue evidence="1">Leaf</tissue>
    </source>
</reference>
<name>A0A8S9IPU7_BRACR</name>
<comment type="caution">
    <text evidence="1">The sequence shown here is derived from an EMBL/GenBank/DDBJ whole genome shotgun (WGS) entry which is preliminary data.</text>
</comment>
<organism evidence="1">
    <name type="scientific">Brassica cretica</name>
    <name type="common">Mustard</name>
    <dbReference type="NCBI Taxonomy" id="69181"/>
    <lineage>
        <taxon>Eukaryota</taxon>
        <taxon>Viridiplantae</taxon>
        <taxon>Streptophyta</taxon>
        <taxon>Embryophyta</taxon>
        <taxon>Tracheophyta</taxon>
        <taxon>Spermatophyta</taxon>
        <taxon>Magnoliopsida</taxon>
        <taxon>eudicotyledons</taxon>
        <taxon>Gunneridae</taxon>
        <taxon>Pentapetalae</taxon>
        <taxon>rosids</taxon>
        <taxon>malvids</taxon>
        <taxon>Brassicales</taxon>
        <taxon>Brassicaceae</taxon>
        <taxon>Brassiceae</taxon>
        <taxon>Brassica</taxon>
    </lineage>
</organism>
<gene>
    <name evidence="1" type="ORF">F2Q70_00002101</name>
</gene>
<evidence type="ECO:0000313" key="1">
    <source>
        <dbReference type="EMBL" id="KAF2571939.1"/>
    </source>
</evidence>